<dbReference type="PANTHER" id="PTHR32305">
    <property type="match status" value="1"/>
</dbReference>
<sequence length="287" mass="32309">MNGAQVDFIYNAAGRLSQVARSVPACNTQPITTSYTYDNAGRLVDIRHAQADRIIADFQYSFDAANRIIQYTGPEGTLHYTYDNLGQLIAVSGARQETYRYDANGNRIYAASPALPNGEADYTIGPENRLLSDGTYRYEYDAEGNLIRKTRLSDGQVTELTYDYRNRVTDIVVKDAQGNVVYRTHYIYDVFDRRIASEVDADGDGPGSLVRTWTFYDGANPYIDLDDQGNVQHYYLYGPDIDQVLARLDPVTGIPDWYLTDYIGSVREILRDAGVYRKCGSTMTSLH</sequence>
<organism evidence="3">
    <name type="scientific">uncultured Planctomycetota bacterium</name>
    <dbReference type="NCBI Taxonomy" id="120965"/>
    <lineage>
        <taxon>Bacteria</taxon>
        <taxon>Pseudomonadati</taxon>
        <taxon>Planctomycetota</taxon>
        <taxon>environmental samples</taxon>
    </lineage>
</organism>
<name>H5SE83_9BACT</name>
<evidence type="ECO:0000259" key="2">
    <source>
        <dbReference type="Pfam" id="PF25023"/>
    </source>
</evidence>
<dbReference type="Gene3D" id="2.180.10.10">
    <property type="entry name" value="RHS repeat-associated core"/>
    <property type="match status" value="1"/>
</dbReference>
<dbReference type="NCBIfam" id="TIGR01643">
    <property type="entry name" value="YD_repeat_2x"/>
    <property type="match status" value="2"/>
</dbReference>
<dbReference type="InterPro" id="IPR056823">
    <property type="entry name" value="TEN-like_YD-shell"/>
</dbReference>
<dbReference type="InterPro" id="IPR006530">
    <property type="entry name" value="YD"/>
</dbReference>
<evidence type="ECO:0000313" key="3">
    <source>
        <dbReference type="EMBL" id="BAL54469.1"/>
    </source>
</evidence>
<dbReference type="InterPro" id="IPR050708">
    <property type="entry name" value="T6SS_VgrG/RHS"/>
</dbReference>
<evidence type="ECO:0000256" key="1">
    <source>
        <dbReference type="ARBA" id="ARBA00022737"/>
    </source>
</evidence>
<protein>
    <submittedName>
        <fullName evidence="3">Hypothetical conserved protein</fullName>
    </submittedName>
</protein>
<reference evidence="3" key="2">
    <citation type="journal article" date="2012" name="PLoS ONE">
        <title>A Deeply Branching Thermophilic Bacterium with an Ancient Acetyl-CoA Pathway Dominates a Subsurface Ecosystem.</title>
        <authorList>
            <person name="Takami H."/>
            <person name="Noguchi H."/>
            <person name="Takaki Y."/>
            <person name="Uchiyama I."/>
            <person name="Toyoda A."/>
            <person name="Nishi S."/>
            <person name="Chee G.-J."/>
            <person name="Arai W."/>
            <person name="Nunoura T."/>
            <person name="Itoh T."/>
            <person name="Hattori M."/>
            <person name="Takai K."/>
        </authorList>
    </citation>
    <scope>NUCLEOTIDE SEQUENCE</scope>
</reference>
<accession>H5SE83</accession>
<dbReference type="AlphaFoldDB" id="H5SE83"/>
<gene>
    <name evidence="3" type="ORF">HGMM_F16E03C08</name>
</gene>
<proteinExistence type="predicted"/>
<feature type="domain" description="Teneurin-like YD-shell" evidence="2">
    <location>
        <begin position="72"/>
        <end position="197"/>
    </location>
</feature>
<keyword evidence="1" id="KW-0677">Repeat</keyword>
<dbReference type="EMBL" id="AP011690">
    <property type="protein sequence ID" value="BAL54469.1"/>
    <property type="molecule type" value="Genomic_DNA"/>
</dbReference>
<reference evidence="3" key="1">
    <citation type="journal article" date="2005" name="Environ. Microbiol.">
        <title>Genetic and functional properties of uncultivated thermophilic crenarchaeotes from a subsurface gold mine as revealed by analysis of genome fragments.</title>
        <authorList>
            <person name="Nunoura T."/>
            <person name="Hirayama H."/>
            <person name="Takami H."/>
            <person name="Oida H."/>
            <person name="Nishi S."/>
            <person name="Shimamura S."/>
            <person name="Suzuki Y."/>
            <person name="Inagaki F."/>
            <person name="Takai K."/>
            <person name="Nealson K.H."/>
            <person name="Horikoshi K."/>
        </authorList>
    </citation>
    <scope>NUCLEOTIDE SEQUENCE</scope>
</reference>
<dbReference type="PANTHER" id="PTHR32305:SF15">
    <property type="entry name" value="PROTEIN RHSA-RELATED"/>
    <property type="match status" value="1"/>
</dbReference>
<dbReference type="Pfam" id="PF25023">
    <property type="entry name" value="TEN_YD-shell"/>
    <property type="match status" value="1"/>
</dbReference>